<comment type="caution">
    <text evidence="1">The sequence shown here is derived from an EMBL/GenBank/DDBJ whole genome shotgun (WGS) entry which is preliminary data.</text>
</comment>
<dbReference type="InterPro" id="IPR008979">
    <property type="entry name" value="Galactose-bd-like_sf"/>
</dbReference>
<protein>
    <submittedName>
        <fullName evidence="1">Uncharacterized protein</fullName>
    </submittedName>
</protein>
<evidence type="ECO:0000313" key="1">
    <source>
        <dbReference type="EMBL" id="POB44035.1"/>
    </source>
</evidence>
<dbReference type="Gene3D" id="2.60.120.260">
    <property type="entry name" value="Galactose-binding domain-like"/>
    <property type="match status" value="1"/>
</dbReference>
<proteinExistence type="predicted"/>
<dbReference type="SUPFAM" id="SSF49785">
    <property type="entry name" value="Galactose-binding domain-like"/>
    <property type="match status" value="1"/>
</dbReference>
<organism evidence="1 2">
    <name type="scientific">Vibrio vulnificus</name>
    <dbReference type="NCBI Taxonomy" id="672"/>
    <lineage>
        <taxon>Bacteria</taxon>
        <taxon>Pseudomonadati</taxon>
        <taxon>Pseudomonadota</taxon>
        <taxon>Gammaproteobacteria</taxon>
        <taxon>Vibrionales</taxon>
        <taxon>Vibrionaceae</taxon>
        <taxon>Vibrio</taxon>
    </lineage>
</organism>
<accession>A0A1W6MC22</accession>
<sequence length="155" mass="17989">MQKFVLLTTLLLSPLVMAKEPVRSISSNGFDKQHKPEHVLDGSNKTRWANKGDSWLMFEFEQLTTLQHIDLTIFKGDERKQHFDLEVSRDGMQWQKVFSASTSGATKAKERYRFSPSQARYARVNAYGTDVSKSWSGFHQIQFNSEEQVEHQFDK</sequence>
<reference evidence="1 2" key="1">
    <citation type="journal article" date="2018" name="Front. Microbiol.">
        <title>Phylogeny of Vibrio vulnificus from the Analysis of the Core-Genome: Implications for Intra-Species Taxonomy.</title>
        <authorList>
            <person name="Roig F.J."/>
            <person name="Gonzalez-Candelas F."/>
            <person name="Sanjuan E."/>
            <person name="Fouz B."/>
            <person name="Feil E.J."/>
            <person name="Llorens C."/>
            <person name="Baker-Austin C."/>
            <person name="Oliver J.D."/>
            <person name="Danin-Poleg Y."/>
            <person name="Gibas C.J."/>
            <person name="Kashi Y."/>
            <person name="Gulig P.A."/>
            <person name="Morrison S.S."/>
            <person name="Amaro C."/>
        </authorList>
    </citation>
    <scope>NUCLEOTIDE SEQUENCE [LARGE SCALE GENOMIC DNA]</scope>
    <source>
        <strain evidence="1 2">CECT4608</strain>
    </source>
</reference>
<dbReference type="KEGG" id="vvl:VV93_v1c42950"/>
<dbReference type="RefSeq" id="WP_015728294.1">
    <property type="nucleotide sequence ID" value="NZ_CABMOC010000008.1"/>
</dbReference>
<dbReference type="PROSITE" id="PS50022">
    <property type="entry name" value="FA58C_3"/>
    <property type="match status" value="1"/>
</dbReference>
<evidence type="ECO:0000313" key="2">
    <source>
        <dbReference type="Proteomes" id="UP000237466"/>
    </source>
</evidence>
<dbReference type="Proteomes" id="UP000237466">
    <property type="component" value="Unassembled WGS sequence"/>
</dbReference>
<dbReference type="Pfam" id="PF00754">
    <property type="entry name" value="F5_F8_type_C"/>
    <property type="match status" value="1"/>
</dbReference>
<dbReference type="InterPro" id="IPR000421">
    <property type="entry name" value="FA58C"/>
</dbReference>
<name>A0A1W6MC22_VIBVL</name>
<dbReference type="EMBL" id="PDGH01000126">
    <property type="protein sequence ID" value="POB44035.1"/>
    <property type="molecule type" value="Genomic_DNA"/>
</dbReference>
<dbReference type="AlphaFoldDB" id="A0A1W6MC22"/>
<gene>
    <name evidence="1" type="ORF">CRN52_20170</name>
</gene>